<protein>
    <recommendedName>
        <fullName evidence="6">Ribonuclease H</fullName>
        <ecNumber evidence="5">3.1.26.4</ecNumber>
    </recommendedName>
</protein>
<comment type="caution">
    <text evidence="14">The sequence shown here is derived from an EMBL/GenBank/DDBJ whole genome shotgun (WGS) entry which is preliminary data.</text>
</comment>
<dbReference type="GO" id="GO:0004523">
    <property type="term" value="F:RNA-DNA hybrid ribonuclease activity"/>
    <property type="evidence" value="ECO:0007669"/>
    <property type="project" value="UniProtKB-EC"/>
</dbReference>
<dbReference type="InterPro" id="IPR036397">
    <property type="entry name" value="RNaseH_sf"/>
</dbReference>
<dbReference type="SUPFAM" id="SSF53098">
    <property type="entry name" value="Ribonuclease H-like"/>
    <property type="match status" value="1"/>
</dbReference>
<dbReference type="InterPro" id="IPR002156">
    <property type="entry name" value="RNaseH_domain"/>
</dbReference>
<evidence type="ECO:0000259" key="13">
    <source>
        <dbReference type="PROSITE" id="PS50879"/>
    </source>
</evidence>
<dbReference type="AlphaFoldDB" id="A0AAV5S4D3"/>
<keyword evidence="11" id="KW-0460">Magnesium</keyword>
<dbReference type="InterPro" id="IPR050092">
    <property type="entry name" value="RNase_H"/>
</dbReference>
<dbReference type="InterPro" id="IPR009027">
    <property type="entry name" value="Ribosomal_bL9/RNase_H1_N"/>
</dbReference>
<keyword evidence="9" id="KW-0255">Endonuclease</keyword>
<comment type="cofactor">
    <cofactor evidence="2">
        <name>Mg(2+)</name>
        <dbReference type="ChEBI" id="CHEBI:18420"/>
    </cofactor>
</comment>
<dbReference type="PANTHER" id="PTHR10642:SF26">
    <property type="entry name" value="RIBONUCLEASE H1"/>
    <property type="match status" value="1"/>
</dbReference>
<dbReference type="EMBL" id="BTGD01000025">
    <property type="protein sequence ID" value="GMM58578.1"/>
    <property type="molecule type" value="Genomic_DNA"/>
</dbReference>
<evidence type="ECO:0000256" key="3">
    <source>
        <dbReference type="ARBA" id="ARBA00004065"/>
    </source>
</evidence>
<dbReference type="SUPFAM" id="SSF55658">
    <property type="entry name" value="L9 N-domain-like"/>
    <property type="match status" value="2"/>
</dbReference>
<dbReference type="GO" id="GO:0003676">
    <property type="term" value="F:nucleic acid binding"/>
    <property type="evidence" value="ECO:0007669"/>
    <property type="project" value="InterPro"/>
</dbReference>
<comment type="catalytic activity">
    <reaction evidence="1">
        <text>Endonucleolytic cleavage to 5'-phosphomonoester.</text>
        <dbReference type="EC" id="3.1.26.4"/>
    </reaction>
</comment>
<dbReference type="PROSITE" id="PS50879">
    <property type="entry name" value="RNASE_H_1"/>
    <property type="match status" value="1"/>
</dbReference>
<sequence length="434" mass="47442">MVLRLVVLLQNFVQRFDKKMAKKYYYAVQNGRSEGVYSSWDDCKQQVSGYGGAVYKKFDSYEAANSFSNSNSGYSGSSSTGNNSRSSGSSGSSSSYGSGNSSSSYGSGNASSSYGSSSYGSSSYGSRNTSSSYGSGNNSSSYGSRNTSSSYGSGNNSSSYGSSATYNYPSYSVSKPSITKKATSTTNQNYYAVKSNNPAISSKVFRNWNDCKDYVHKQKGLSFMKFSSENGAADYINGSSNSASDYQHINQKPDDFARTYKFESANGKKYTKSSNVYCDGSSLSNGTSNARAGYGVYFEGRPENNISERLRDGAQTNNRGEIQAVSSALETIWNDLTTKEDKQVFKIKTDSEYVVKLLNDRYHAYSDEKIATLANNDLIKPLIHNYVKVKQYYEVNKDQFDESNKFSVEWVKGHAGHEGNEIADELARNGAAKN</sequence>
<comment type="function">
    <text evidence="3">Endonuclease that specifically degrades the RNA of RNA-DNA hybrids.</text>
</comment>
<dbReference type="CDD" id="cd09280">
    <property type="entry name" value="RNase_HI_eukaryote_like"/>
    <property type="match status" value="1"/>
</dbReference>
<dbReference type="PANTHER" id="PTHR10642">
    <property type="entry name" value="RIBONUCLEASE H1"/>
    <property type="match status" value="1"/>
</dbReference>
<feature type="region of interest" description="Disordered" evidence="12">
    <location>
        <begin position="68"/>
        <end position="102"/>
    </location>
</feature>
<evidence type="ECO:0000256" key="11">
    <source>
        <dbReference type="ARBA" id="ARBA00022842"/>
    </source>
</evidence>
<keyword evidence="10" id="KW-0378">Hydrolase</keyword>
<keyword evidence="8" id="KW-0479">Metal-binding</keyword>
<keyword evidence="7" id="KW-0540">Nuclease</keyword>
<feature type="domain" description="RNase H type-1" evidence="13">
    <location>
        <begin position="270"/>
        <end position="432"/>
    </location>
</feature>
<evidence type="ECO:0000256" key="10">
    <source>
        <dbReference type="ARBA" id="ARBA00022801"/>
    </source>
</evidence>
<keyword evidence="15" id="KW-1185">Reference proteome</keyword>
<gene>
    <name evidence="14" type="ORF">DAKH74_051950</name>
</gene>
<proteinExistence type="inferred from homology"/>
<evidence type="ECO:0000313" key="15">
    <source>
        <dbReference type="Proteomes" id="UP001377567"/>
    </source>
</evidence>
<dbReference type="Pfam" id="PF00075">
    <property type="entry name" value="RNase_H"/>
    <property type="match status" value="1"/>
</dbReference>
<reference evidence="14 15" key="1">
    <citation type="journal article" date="2023" name="Elife">
        <title>Identification of key yeast species and microbe-microbe interactions impacting larval growth of Drosophila in the wild.</title>
        <authorList>
            <person name="Mure A."/>
            <person name="Sugiura Y."/>
            <person name="Maeda R."/>
            <person name="Honda K."/>
            <person name="Sakurai N."/>
            <person name="Takahashi Y."/>
            <person name="Watada M."/>
            <person name="Katoh T."/>
            <person name="Gotoh A."/>
            <person name="Gotoh Y."/>
            <person name="Taniguchi I."/>
            <person name="Nakamura K."/>
            <person name="Hayashi T."/>
            <person name="Katayama T."/>
            <person name="Uemura T."/>
            <person name="Hattori Y."/>
        </authorList>
    </citation>
    <scope>NUCLEOTIDE SEQUENCE [LARGE SCALE GENOMIC DNA]</scope>
    <source>
        <strain evidence="14 15">KH-74</strain>
    </source>
</reference>
<feature type="region of interest" description="Disordered" evidence="12">
    <location>
        <begin position="126"/>
        <end position="156"/>
    </location>
</feature>
<evidence type="ECO:0000256" key="4">
    <source>
        <dbReference type="ARBA" id="ARBA00005300"/>
    </source>
</evidence>
<dbReference type="Pfam" id="PF01693">
    <property type="entry name" value="Cauli_VI"/>
    <property type="match status" value="2"/>
</dbReference>
<accession>A0AAV5S4D3</accession>
<evidence type="ECO:0000256" key="5">
    <source>
        <dbReference type="ARBA" id="ARBA00012180"/>
    </source>
</evidence>
<dbReference type="Proteomes" id="UP001377567">
    <property type="component" value="Unassembled WGS sequence"/>
</dbReference>
<dbReference type="FunFam" id="3.40.970.10:FF:000002">
    <property type="entry name" value="Ribonuclease H"/>
    <property type="match status" value="1"/>
</dbReference>
<dbReference type="Gene3D" id="3.40.970.10">
    <property type="entry name" value="Ribonuclease H1, N-terminal domain"/>
    <property type="match status" value="2"/>
</dbReference>
<evidence type="ECO:0000256" key="9">
    <source>
        <dbReference type="ARBA" id="ARBA00022759"/>
    </source>
</evidence>
<dbReference type="Gene3D" id="3.30.420.10">
    <property type="entry name" value="Ribonuclease H-like superfamily/Ribonuclease H"/>
    <property type="match status" value="1"/>
</dbReference>
<name>A0AAV5S4D3_MAUHU</name>
<dbReference type="InterPro" id="IPR011320">
    <property type="entry name" value="RNase_H1_N"/>
</dbReference>
<dbReference type="GO" id="GO:0043137">
    <property type="term" value="P:DNA replication, removal of RNA primer"/>
    <property type="evidence" value="ECO:0007669"/>
    <property type="project" value="TreeGrafter"/>
</dbReference>
<evidence type="ECO:0000313" key="14">
    <source>
        <dbReference type="EMBL" id="GMM58578.1"/>
    </source>
</evidence>
<evidence type="ECO:0000256" key="12">
    <source>
        <dbReference type="SAM" id="MobiDB-lite"/>
    </source>
</evidence>
<comment type="similarity">
    <text evidence="4">Belongs to the RNase H family.</text>
</comment>
<evidence type="ECO:0000256" key="8">
    <source>
        <dbReference type="ARBA" id="ARBA00022723"/>
    </source>
</evidence>
<evidence type="ECO:0000256" key="1">
    <source>
        <dbReference type="ARBA" id="ARBA00000077"/>
    </source>
</evidence>
<dbReference type="GO" id="GO:0046872">
    <property type="term" value="F:metal ion binding"/>
    <property type="evidence" value="ECO:0007669"/>
    <property type="project" value="UniProtKB-KW"/>
</dbReference>
<organism evidence="14 15">
    <name type="scientific">Maudiozyma humilis</name>
    <name type="common">Sour dough yeast</name>
    <name type="synonym">Kazachstania humilis</name>
    <dbReference type="NCBI Taxonomy" id="51915"/>
    <lineage>
        <taxon>Eukaryota</taxon>
        <taxon>Fungi</taxon>
        <taxon>Dikarya</taxon>
        <taxon>Ascomycota</taxon>
        <taxon>Saccharomycotina</taxon>
        <taxon>Saccharomycetes</taxon>
        <taxon>Saccharomycetales</taxon>
        <taxon>Saccharomycetaceae</taxon>
        <taxon>Maudiozyma</taxon>
    </lineage>
</organism>
<dbReference type="InterPro" id="IPR012337">
    <property type="entry name" value="RNaseH-like_sf"/>
</dbReference>
<dbReference type="InterPro" id="IPR037056">
    <property type="entry name" value="RNase_H1_N_sf"/>
</dbReference>
<evidence type="ECO:0000256" key="6">
    <source>
        <dbReference type="ARBA" id="ARBA00017721"/>
    </source>
</evidence>
<evidence type="ECO:0000256" key="2">
    <source>
        <dbReference type="ARBA" id="ARBA00001946"/>
    </source>
</evidence>
<evidence type="ECO:0000256" key="7">
    <source>
        <dbReference type="ARBA" id="ARBA00022722"/>
    </source>
</evidence>
<dbReference type="EC" id="3.1.26.4" evidence="5"/>